<feature type="compositionally biased region" description="Low complexity" evidence="2">
    <location>
        <begin position="140"/>
        <end position="154"/>
    </location>
</feature>
<dbReference type="RefSeq" id="XP_009535643.1">
    <property type="nucleotide sequence ID" value="XM_009537348.1"/>
</dbReference>
<feature type="coiled-coil region" evidence="1">
    <location>
        <begin position="178"/>
        <end position="205"/>
    </location>
</feature>
<evidence type="ECO:0000313" key="3">
    <source>
        <dbReference type="EMBL" id="EGZ09010.1"/>
    </source>
</evidence>
<organism evidence="3 4">
    <name type="scientific">Phytophthora sojae (strain P6497)</name>
    <name type="common">Soybean stem and root rot agent</name>
    <name type="synonym">Phytophthora megasperma f. sp. glycines</name>
    <dbReference type="NCBI Taxonomy" id="1094619"/>
    <lineage>
        <taxon>Eukaryota</taxon>
        <taxon>Sar</taxon>
        <taxon>Stramenopiles</taxon>
        <taxon>Oomycota</taxon>
        <taxon>Peronosporomycetes</taxon>
        <taxon>Peronosporales</taxon>
        <taxon>Peronosporaceae</taxon>
        <taxon>Phytophthora</taxon>
    </lineage>
</organism>
<dbReference type="AlphaFoldDB" id="G5A6Q5"/>
<dbReference type="KEGG" id="psoj:PHYSODRAFT_362029"/>
<reference evidence="3 4" key="1">
    <citation type="journal article" date="2006" name="Science">
        <title>Phytophthora genome sequences uncover evolutionary origins and mechanisms of pathogenesis.</title>
        <authorList>
            <person name="Tyler B.M."/>
            <person name="Tripathy S."/>
            <person name="Zhang X."/>
            <person name="Dehal P."/>
            <person name="Jiang R.H."/>
            <person name="Aerts A."/>
            <person name="Arredondo F.D."/>
            <person name="Baxter L."/>
            <person name="Bensasson D."/>
            <person name="Beynon J.L."/>
            <person name="Chapman J."/>
            <person name="Damasceno C.M."/>
            <person name="Dorrance A.E."/>
            <person name="Dou D."/>
            <person name="Dickerman A.W."/>
            <person name="Dubchak I.L."/>
            <person name="Garbelotto M."/>
            <person name="Gijzen M."/>
            <person name="Gordon S.G."/>
            <person name="Govers F."/>
            <person name="Grunwald N.J."/>
            <person name="Huang W."/>
            <person name="Ivors K.L."/>
            <person name="Jones R.W."/>
            <person name="Kamoun S."/>
            <person name="Krampis K."/>
            <person name="Lamour K.H."/>
            <person name="Lee M.K."/>
            <person name="McDonald W.H."/>
            <person name="Medina M."/>
            <person name="Meijer H.J."/>
            <person name="Nordberg E.K."/>
            <person name="Maclean D.J."/>
            <person name="Ospina-Giraldo M.D."/>
            <person name="Morris P.F."/>
            <person name="Phuntumart V."/>
            <person name="Putnam N.H."/>
            <person name="Rash S."/>
            <person name="Rose J.K."/>
            <person name="Sakihama Y."/>
            <person name="Salamov A.A."/>
            <person name="Savidor A."/>
            <person name="Scheuring C.F."/>
            <person name="Smith B.M."/>
            <person name="Sobral B.W."/>
            <person name="Terry A."/>
            <person name="Torto-Alalibo T.A."/>
            <person name="Win J."/>
            <person name="Xu Z."/>
            <person name="Zhang H."/>
            <person name="Grigoriev I.V."/>
            <person name="Rokhsar D.S."/>
            <person name="Boore J.L."/>
        </authorList>
    </citation>
    <scope>NUCLEOTIDE SEQUENCE [LARGE SCALE GENOMIC DNA]</scope>
    <source>
        <strain evidence="3 4">P6497</strain>
    </source>
</reference>
<dbReference type="InParanoid" id="G5A6Q5"/>
<feature type="region of interest" description="Disordered" evidence="2">
    <location>
        <begin position="140"/>
        <end position="160"/>
    </location>
</feature>
<dbReference type="EMBL" id="JH159160">
    <property type="protein sequence ID" value="EGZ09010.1"/>
    <property type="molecule type" value="Genomic_DNA"/>
</dbReference>
<dbReference type="SMR" id="G5A6Q5"/>
<gene>
    <name evidence="3" type="ORF">PHYSODRAFT_362029</name>
</gene>
<dbReference type="CDD" id="cd14686">
    <property type="entry name" value="bZIP"/>
    <property type="match status" value="1"/>
</dbReference>
<evidence type="ECO:0000256" key="1">
    <source>
        <dbReference type="SAM" id="Coils"/>
    </source>
</evidence>
<evidence type="ECO:0000313" key="4">
    <source>
        <dbReference type="Proteomes" id="UP000002640"/>
    </source>
</evidence>
<dbReference type="Proteomes" id="UP000002640">
    <property type="component" value="Unassembled WGS sequence"/>
</dbReference>
<sequence>MYSIRESRRLTSWVTDRPTNRSSFRDTLQERTPTSQATMSSQSVLYPPNASHLTSEVIRNVTERSTPKFDGVGMTASHSVLHVHGLSTTVSTTISSPQYVRLTDSHAPVRSTPQAVALAGAPSAPGGFLPAVGCTTTTAGLPTTSTRPQAASAQAKDEDAATIEARRQRHRVHQERYRRKLRLNLQEHQQSIQDLHEEIQWLELQRQITALYASMGVDALLENWRYLSLGLKGADIQLECLENGVGGSVIATSSTTFTVTENTLRMVFPHLLECDEGGRLHPIATKLLGQQLSVKSSAEFQWDDERGQMSSIQLTPDFFTPLLRILGALEDVAFVFSKARMTSECKAVC</sequence>
<accession>G5A6Q5</accession>
<protein>
    <recommendedName>
        <fullName evidence="5">BZIP domain-containing protein</fullName>
    </recommendedName>
</protein>
<evidence type="ECO:0008006" key="5">
    <source>
        <dbReference type="Google" id="ProtNLM"/>
    </source>
</evidence>
<dbReference type="GeneID" id="20650219"/>
<name>G5A6Q5_PHYSP</name>
<keyword evidence="1" id="KW-0175">Coiled coil</keyword>
<feature type="compositionally biased region" description="Polar residues" evidence="2">
    <location>
        <begin position="30"/>
        <end position="43"/>
    </location>
</feature>
<feature type="region of interest" description="Disordered" evidence="2">
    <location>
        <begin position="17"/>
        <end position="43"/>
    </location>
</feature>
<evidence type="ECO:0000256" key="2">
    <source>
        <dbReference type="SAM" id="MobiDB-lite"/>
    </source>
</evidence>
<keyword evidence="4" id="KW-1185">Reference proteome</keyword>
<proteinExistence type="predicted"/>